<reference evidence="6 7" key="1">
    <citation type="submission" date="2023-05" db="EMBL/GenBank/DDBJ databases">
        <title>B98-5 Cell Line De Novo Hybrid Assembly: An Optical Mapping Approach.</title>
        <authorList>
            <person name="Kananen K."/>
            <person name="Auerbach J.A."/>
            <person name="Kautto E."/>
            <person name="Blachly J.S."/>
        </authorList>
    </citation>
    <scope>NUCLEOTIDE SEQUENCE [LARGE SCALE GENOMIC DNA]</scope>
    <source>
        <strain evidence="6">B95-8</strain>
        <tissue evidence="6">Cell line</tissue>
    </source>
</reference>
<keyword evidence="7" id="KW-1185">Reference proteome</keyword>
<dbReference type="EMBL" id="JASSZA010000005">
    <property type="protein sequence ID" value="KAK2109407.1"/>
    <property type="molecule type" value="Genomic_DNA"/>
</dbReference>
<name>A0ABQ9VJJ2_SAGOE</name>
<proteinExistence type="predicted"/>
<dbReference type="PANTHER" id="PTHR18905">
    <property type="entry name" value="NINEIN"/>
    <property type="match status" value="1"/>
</dbReference>
<keyword evidence="2" id="KW-0963">Cytoplasm</keyword>
<accession>A0ABQ9VJJ2</accession>
<organism evidence="6 7">
    <name type="scientific">Saguinus oedipus</name>
    <name type="common">Cotton-top tamarin</name>
    <name type="synonym">Oedipomidas oedipus</name>
    <dbReference type="NCBI Taxonomy" id="9490"/>
    <lineage>
        <taxon>Eukaryota</taxon>
        <taxon>Metazoa</taxon>
        <taxon>Chordata</taxon>
        <taxon>Craniata</taxon>
        <taxon>Vertebrata</taxon>
        <taxon>Euteleostomi</taxon>
        <taxon>Mammalia</taxon>
        <taxon>Eutheria</taxon>
        <taxon>Euarchontoglires</taxon>
        <taxon>Primates</taxon>
        <taxon>Haplorrhini</taxon>
        <taxon>Platyrrhini</taxon>
        <taxon>Cebidae</taxon>
        <taxon>Callitrichinae</taxon>
        <taxon>Saguinus</taxon>
    </lineage>
</organism>
<evidence type="ECO:0000313" key="6">
    <source>
        <dbReference type="EMBL" id="KAK2109407.1"/>
    </source>
</evidence>
<keyword evidence="5" id="KW-0175">Coiled coil</keyword>
<protein>
    <submittedName>
        <fullName evidence="6">Uncharacterized protein</fullName>
    </submittedName>
</protein>
<evidence type="ECO:0000256" key="5">
    <source>
        <dbReference type="SAM" id="Coils"/>
    </source>
</evidence>
<evidence type="ECO:0000256" key="4">
    <source>
        <dbReference type="ARBA" id="ARBA00023212"/>
    </source>
</evidence>
<dbReference type="Proteomes" id="UP001266305">
    <property type="component" value="Unassembled WGS sequence"/>
</dbReference>
<keyword evidence="4" id="KW-0206">Cytoskeleton</keyword>
<evidence type="ECO:0000313" key="7">
    <source>
        <dbReference type="Proteomes" id="UP001266305"/>
    </source>
</evidence>
<gene>
    <name evidence="6" type="ORF">P7K49_009153</name>
</gene>
<evidence type="ECO:0000256" key="2">
    <source>
        <dbReference type="ARBA" id="ARBA00022490"/>
    </source>
</evidence>
<evidence type="ECO:0000256" key="1">
    <source>
        <dbReference type="ARBA" id="ARBA00004300"/>
    </source>
</evidence>
<comment type="subcellular location">
    <subcellularLocation>
        <location evidence="1">Cytoplasm</location>
        <location evidence="1">Cytoskeleton</location>
        <location evidence="1">Microtubule organizing center</location>
        <location evidence="1">Centrosome</location>
    </subcellularLocation>
</comment>
<keyword evidence="3" id="KW-0597">Phosphoprotein</keyword>
<feature type="coiled-coil region" evidence="5">
    <location>
        <begin position="1"/>
        <end position="57"/>
    </location>
</feature>
<dbReference type="PANTHER" id="PTHR18905:SF12">
    <property type="entry name" value="NINEIN-LIKE PROTEIN"/>
    <property type="match status" value="1"/>
</dbReference>
<comment type="caution">
    <text evidence="6">The sequence shown here is derived from an EMBL/GenBank/DDBJ whole genome shotgun (WGS) entry which is preliminary data.</text>
</comment>
<evidence type="ECO:0000256" key="3">
    <source>
        <dbReference type="ARBA" id="ARBA00022553"/>
    </source>
</evidence>
<sequence length="161" mass="18109">MAALKRNFEKERKDMEQACRREVSVLEGQKADLEELHEKSQEVIQGLQEQLRDAARSPKLEWMWLAPGCTQALCGLALQHQSHLRQISWVPAKDLERSLHCQGAALRTCLVAIIFHRNSPQGKGLLLGFHVQNLALWHRSSELQGGPRVWNEAGAEGGEEG</sequence>